<feature type="transmembrane region" description="Helical" evidence="1">
    <location>
        <begin position="76"/>
        <end position="99"/>
    </location>
</feature>
<dbReference type="EMBL" id="JBEPMB010000002">
    <property type="protein sequence ID" value="MET3613562.1"/>
    <property type="molecule type" value="Genomic_DNA"/>
</dbReference>
<organism evidence="2 3">
    <name type="scientific">Rhizobium aquaticum</name>
    <dbReference type="NCBI Taxonomy" id="1549636"/>
    <lineage>
        <taxon>Bacteria</taxon>
        <taxon>Pseudomonadati</taxon>
        <taxon>Pseudomonadota</taxon>
        <taxon>Alphaproteobacteria</taxon>
        <taxon>Hyphomicrobiales</taxon>
        <taxon>Rhizobiaceae</taxon>
        <taxon>Rhizobium/Agrobacterium group</taxon>
        <taxon>Rhizobium</taxon>
    </lineage>
</organism>
<evidence type="ECO:0008006" key="4">
    <source>
        <dbReference type="Google" id="ProtNLM"/>
    </source>
</evidence>
<accession>A0ABV2IYH4</accession>
<feature type="transmembrane region" description="Helical" evidence="1">
    <location>
        <begin position="111"/>
        <end position="134"/>
    </location>
</feature>
<evidence type="ECO:0000313" key="2">
    <source>
        <dbReference type="EMBL" id="MET3613562.1"/>
    </source>
</evidence>
<name>A0ABV2IYH4_9HYPH</name>
<feature type="transmembrane region" description="Helical" evidence="1">
    <location>
        <begin position="140"/>
        <end position="164"/>
    </location>
</feature>
<sequence>MPPLEEVLHYLKGIRLLVSLKPQGFQWLDLSERGFRRSFWAILWCFPLMIPNWIWWHGIFADYAVPGAVSGGLFYLRMALIELSLWFLPYLTVGLAMYLRGTSRLFDPMVVAMNWLNVPVYLVTGGIAILELILPLPLAFWYYVLQMQLIAIVAAQFAVFYMLAKRNWSEAAVLTAASVIPSMLASVWLNDFLGVSL</sequence>
<feature type="transmembrane region" description="Helical" evidence="1">
    <location>
        <begin position="171"/>
        <end position="189"/>
    </location>
</feature>
<keyword evidence="3" id="KW-1185">Reference proteome</keyword>
<dbReference type="RefSeq" id="WP_354556089.1">
    <property type="nucleotide sequence ID" value="NZ_JBEPMB010000002.1"/>
</dbReference>
<dbReference type="Proteomes" id="UP001549047">
    <property type="component" value="Unassembled WGS sequence"/>
</dbReference>
<feature type="transmembrane region" description="Helical" evidence="1">
    <location>
        <begin position="38"/>
        <end position="56"/>
    </location>
</feature>
<keyword evidence="1" id="KW-0812">Transmembrane</keyword>
<keyword evidence="1" id="KW-0472">Membrane</keyword>
<reference evidence="2 3" key="1">
    <citation type="submission" date="2024-06" db="EMBL/GenBank/DDBJ databases">
        <title>Genomic Encyclopedia of Type Strains, Phase IV (KMG-IV): sequencing the most valuable type-strain genomes for metagenomic binning, comparative biology and taxonomic classification.</title>
        <authorList>
            <person name="Goeker M."/>
        </authorList>
    </citation>
    <scope>NUCLEOTIDE SEQUENCE [LARGE SCALE GENOMIC DNA]</scope>
    <source>
        <strain evidence="2 3">DSM 29780</strain>
    </source>
</reference>
<proteinExistence type="predicted"/>
<evidence type="ECO:0000256" key="1">
    <source>
        <dbReference type="SAM" id="Phobius"/>
    </source>
</evidence>
<keyword evidence="1" id="KW-1133">Transmembrane helix</keyword>
<gene>
    <name evidence="2" type="ORF">ABID16_001891</name>
</gene>
<protein>
    <recommendedName>
        <fullName evidence="4">Yip1 domain-containing protein</fullName>
    </recommendedName>
</protein>
<evidence type="ECO:0000313" key="3">
    <source>
        <dbReference type="Proteomes" id="UP001549047"/>
    </source>
</evidence>
<comment type="caution">
    <text evidence="2">The sequence shown here is derived from an EMBL/GenBank/DDBJ whole genome shotgun (WGS) entry which is preliminary data.</text>
</comment>